<reference evidence="6 7" key="1">
    <citation type="submission" date="2018-06" db="EMBL/GenBank/DDBJ databases">
        <title>Genomic Encyclopedia of Archaeal and Bacterial Type Strains, Phase II (KMG-II): from individual species to whole genera.</title>
        <authorList>
            <person name="Goeker M."/>
        </authorList>
    </citation>
    <scope>NUCLEOTIDE SEQUENCE [LARGE SCALE GENOMIC DNA]</scope>
    <source>
        <strain evidence="6 7">DSM 21851</strain>
    </source>
</reference>
<comment type="caution">
    <text evidence="6">The sequence shown here is derived from an EMBL/GenBank/DDBJ whole genome shotgun (WGS) entry which is preliminary data.</text>
</comment>
<evidence type="ECO:0000259" key="4">
    <source>
        <dbReference type="Pfam" id="PF18962"/>
    </source>
</evidence>
<feature type="repeat" description="NHL" evidence="2">
    <location>
        <begin position="161"/>
        <end position="192"/>
    </location>
</feature>
<dbReference type="OrthoDB" id="1525027at2"/>
<evidence type="ECO:0000313" key="6">
    <source>
        <dbReference type="EMBL" id="RAK00290.1"/>
    </source>
</evidence>
<dbReference type="Proteomes" id="UP000248790">
    <property type="component" value="Unassembled WGS sequence"/>
</dbReference>
<protein>
    <submittedName>
        <fullName evidence="6">Putative secreted protein (Por secretion system target)</fullName>
    </submittedName>
</protein>
<feature type="chain" id="PRO_5016368003" evidence="3">
    <location>
        <begin position="20"/>
        <end position="696"/>
    </location>
</feature>
<feature type="domain" description="Teneurin NHL" evidence="5">
    <location>
        <begin position="207"/>
        <end position="256"/>
    </location>
</feature>
<evidence type="ECO:0000259" key="5">
    <source>
        <dbReference type="Pfam" id="PF25021"/>
    </source>
</evidence>
<organism evidence="6 7">
    <name type="scientific">Larkinella arboricola</name>
    <dbReference type="NCBI Taxonomy" id="643671"/>
    <lineage>
        <taxon>Bacteria</taxon>
        <taxon>Pseudomonadati</taxon>
        <taxon>Bacteroidota</taxon>
        <taxon>Cytophagia</taxon>
        <taxon>Cytophagales</taxon>
        <taxon>Spirosomataceae</taxon>
        <taxon>Larkinella</taxon>
    </lineage>
</organism>
<dbReference type="Pfam" id="PF25021">
    <property type="entry name" value="TEN_NHL"/>
    <property type="match status" value="4"/>
</dbReference>
<dbReference type="InterPro" id="IPR026444">
    <property type="entry name" value="Secre_tail"/>
</dbReference>
<gene>
    <name evidence="6" type="ORF">LX87_01992</name>
</gene>
<sequence>MKHFFTLWLLMVASFSVHAQAVTTIAGGSSWETYFNGDNIPATEALIDDPYKILFDAQGNILFSDRNHYRVRKIDSNGIITTVAGAGPDEVEEQTPNGDGVPATQTNVFAHGIALDAQGNLYIVDFDRVRKVDQQGIITTIAGIRGVEGFSGDGGLATSAELDDPKDVAIDAQGNIYISDTDNRRIRKIAPNGIITTIAGTGGEGFNGDGGPATQASLFSPGYLELDAQGNLYVSDLNRIRKIDRQGIITTVVGSGTEGFSGDGGPATQANLHSPQGMSFDQEGNLFFCDRSNKRVRKVDTQGIITTVVGTGQLNGAFNGDGRDPLSTNLSLPTDVAVDGQGNLLITDLLHHRIRKVISTAQPLAIGSLFLIDADQDTALRDLVPVRNYPTELEFNLMGLPTRKLNIQATTDPSSIGSVVFKLSGQQTLTHIENAAPYALFKDDGGNFRGWTPAVGSYTLTATPYSGPNGTGTAGDSVTISFTVVDHIRVDHFDLINPITNQAGLRINDAERITLDHSGEAYNIQAVTSPATVGSVIFTLSGQQTHSQLENGAPYALFGDTNGDYKDRRREVGHYTVTATPYSGPNGTGAAGISKTVHFEFYFRQTPWRLSAEQVPDGVEVFPNPFTESFTIESKGAHSGPQTVELYDLLGRRVWQGVTSGDKQMVPVGSQLGAGAYILRVGEGTRTQHIKLLKQP</sequence>
<feature type="domain" description="Teneurin NHL" evidence="5">
    <location>
        <begin position="96"/>
        <end position="145"/>
    </location>
</feature>
<dbReference type="InterPro" id="IPR001258">
    <property type="entry name" value="NHL_repeat"/>
</dbReference>
<keyword evidence="3" id="KW-0732">Signal</keyword>
<feature type="domain" description="Secretion system C-terminal sorting" evidence="4">
    <location>
        <begin position="621"/>
        <end position="689"/>
    </location>
</feature>
<accession>A0A327X2D6</accession>
<evidence type="ECO:0000256" key="2">
    <source>
        <dbReference type="PROSITE-ProRule" id="PRU00504"/>
    </source>
</evidence>
<evidence type="ECO:0000256" key="1">
    <source>
        <dbReference type="ARBA" id="ARBA00022737"/>
    </source>
</evidence>
<dbReference type="RefSeq" id="WP_111628044.1">
    <property type="nucleotide sequence ID" value="NZ_QLMC01000002.1"/>
</dbReference>
<keyword evidence="1" id="KW-0677">Repeat</keyword>
<evidence type="ECO:0000313" key="7">
    <source>
        <dbReference type="Proteomes" id="UP000248790"/>
    </source>
</evidence>
<dbReference type="EMBL" id="QLMC01000002">
    <property type="protein sequence ID" value="RAK00290.1"/>
    <property type="molecule type" value="Genomic_DNA"/>
</dbReference>
<dbReference type="InterPro" id="IPR011042">
    <property type="entry name" value="6-blade_b-propeller_TolB-like"/>
</dbReference>
<feature type="domain" description="Teneurin NHL" evidence="5">
    <location>
        <begin position="151"/>
        <end position="201"/>
    </location>
</feature>
<dbReference type="Pfam" id="PF18962">
    <property type="entry name" value="Por_Secre_tail"/>
    <property type="match status" value="1"/>
</dbReference>
<feature type="domain" description="Teneurin NHL" evidence="5">
    <location>
        <begin position="261"/>
        <end position="339"/>
    </location>
</feature>
<feature type="signal peptide" evidence="3">
    <location>
        <begin position="1"/>
        <end position="19"/>
    </location>
</feature>
<dbReference type="PANTHER" id="PTHR46388:SF2">
    <property type="entry name" value="NHL REPEAT-CONTAINING PROTEIN 2"/>
    <property type="match status" value="1"/>
</dbReference>
<dbReference type="NCBIfam" id="TIGR04183">
    <property type="entry name" value="Por_Secre_tail"/>
    <property type="match status" value="1"/>
</dbReference>
<proteinExistence type="predicted"/>
<dbReference type="SUPFAM" id="SSF101898">
    <property type="entry name" value="NHL repeat"/>
    <property type="match status" value="1"/>
</dbReference>
<dbReference type="PROSITE" id="PS51125">
    <property type="entry name" value="NHL"/>
    <property type="match status" value="1"/>
</dbReference>
<name>A0A327X2D6_LARAB</name>
<dbReference type="PANTHER" id="PTHR46388">
    <property type="entry name" value="NHL REPEAT-CONTAINING PROTEIN 2"/>
    <property type="match status" value="1"/>
</dbReference>
<dbReference type="CDD" id="cd14953">
    <property type="entry name" value="NHL_like_1"/>
    <property type="match status" value="1"/>
</dbReference>
<keyword evidence="7" id="KW-1185">Reference proteome</keyword>
<dbReference type="InterPro" id="IPR056822">
    <property type="entry name" value="TEN_NHL"/>
</dbReference>
<dbReference type="Gene3D" id="2.120.10.30">
    <property type="entry name" value="TolB, C-terminal domain"/>
    <property type="match status" value="3"/>
</dbReference>
<dbReference type="AlphaFoldDB" id="A0A327X2D6"/>
<evidence type="ECO:0000256" key="3">
    <source>
        <dbReference type="SAM" id="SignalP"/>
    </source>
</evidence>